<evidence type="ECO:0000256" key="3">
    <source>
        <dbReference type="ARBA" id="ARBA00022692"/>
    </source>
</evidence>
<keyword evidence="8" id="KW-1185">Reference proteome</keyword>
<feature type="transmembrane region" description="Helical" evidence="6">
    <location>
        <begin position="430"/>
        <end position="454"/>
    </location>
</feature>
<feature type="transmembrane region" description="Helical" evidence="6">
    <location>
        <begin position="143"/>
        <end position="160"/>
    </location>
</feature>
<dbReference type="InterPro" id="IPR010291">
    <property type="entry name" value="Ion_channel_UNC-93"/>
</dbReference>
<feature type="transmembrane region" description="Helical" evidence="6">
    <location>
        <begin position="264"/>
        <end position="285"/>
    </location>
</feature>
<dbReference type="PANTHER" id="PTHR19444:SF13">
    <property type="entry name" value="PROTEIN UNC-93 HOMOLOG A"/>
    <property type="match status" value="1"/>
</dbReference>
<dbReference type="InterPro" id="IPR051951">
    <property type="entry name" value="UNC-93_regulatory"/>
</dbReference>
<organism evidence="7 8">
    <name type="scientific">Lymnaea stagnalis</name>
    <name type="common">Great pond snail</name>
    <name type="synonym">Helix stagnalis</name>
    <dbReference type="NCBI Taxonomy" id="6523"/>
    <lineage>
        <taxon>Eukaryota</taxon>
        <taxon>Metazoa</taxon>
        <taxon>Spiralia</taxon>
        <taxon>Lophotrochozoa</taxon>
        <taxon>Mollusca</taxon>
        <taxon>Gastropoda</taxon>
        <taxon>Heterobranchia</taxon>
        <taxon>Euthyneura</taxon>
        <taxon>Panpulmonata</taxon>
        <taxon>Hygrophila</taxon>
        <taxon>Lymnaeoidea</taxon>
        <taxon>Lymnaeidae</taxon>
        <taxon>Lymnaea</taxon>
    </lineage>
</organism>
<keyword evidence="5 6" id="KW-0472">Membrane</keyword>
<dbReference type="SUPFAM" id="SSF103473">
    <property type="entry name" value="MFS general substrate transporter"/>
    <property type="match status" value="2"/>
</dbReference>
<feature type="transmembrane region" description="Helical" evidence="6">
    <location>
        <begin position="466"/>
        <end position="496"/>
    </location>
</feature>
<evidence type="ECO:0000313" key="8">
    <source>
        <dbReference type="Proteomes" id="UP001497497"/>
    </source>
</evidence>
<feature type="transmembrane region" description="Helical" evidence="6">
    <location>
        <begin position="568"/>
        <end position="586"/>
    </location>
</feature>
<dbReference type="Proteomes" id="UP001497497">
    <property type="component" value="Unassembled WGS sequence"/>
</dbReference>
<dbReference type="InterPro" id="IPR036259">
    <property type="entry name" value="MFS_trans_sf"/>
</dbReference>
<reference evidence="7 8" key="1">
    <citation type="submission" date="2024-04" db="EMBL/GenBank/DDBJ databases">
        <authorList>
            <consortium name="Genoscope - CEA"/>
            <person name="William W."/>
        </authorList>
    </citation>
    <scope>NUCLEOTIDE SEQUENCE [LARGE SCALE GENOMIC DNA]</scope>
</reference>
<feature type="transmembrane region" description="Helical" evidence="6">
    <location>
        <begin position="203"/>
        <end position="224"/>
    </location>
</feature>
<sequence length="633" mass="69302">MDGEDHRHQPLITINENEVTKFDGQDHQVSRYPVITNKILLADESFLYASHGSLAEPDGAQHGRRAATMQNIHEKASFLNLTNDFHFGKMLHKALMHFHEDVTFGSVAGLNTAVVDRPDGLDGLLTEGEEVGVLRSNRHTKNLLVVSFTVTLMFIALGSVRNLQSSMNHEGGVGVISMAVSFAGYMLGSVFSVTLVQTFQPRSCLIVAVVPHLLYVAANFYPVMGLMVPVSFVQGVALAVLWNAMSTYVTLLARGRAREQNEKFAVVSARFFGIFGFIFQSYFIIGNLISSLVLSFGSQPPATPTRNSSLLSAHNSSALTTKESPILTNDSTAINTSVLNEAPHYIPDLESRDNTTPAGHLHLCGADFWQHYDLGSGAYSIKDETKYLLLGIYMGCVLASILIAVFLLEKLNPKVFASPLPPLTRMRSQLWSLVTFSIQARFLLILPMLVYSFMQIGFVTAEITKAYVTCALGIHMVGYTMMCLGVCGSIMCYISGFLTKFIGRMPQIIAAAVMNLGVLTHMIFWKPSPDSVLPFFIDLGIWGAGDGIWVSQINSLLSVVFPDKYEEAFAGLRVAQGFGVAIVFAYSNSLGMLSKIYITGVVCVVSVAGYLLMERALKRDKPRAGKVLRETAI</sequence>
<name>A0AAV2HTJ8_LYMST</name>
<protein>
    <recommendedName>
        <fullName evidence="9">UNC93-like protein</fullName>
    </recommendedName>
</protein>
<evidence type="ECO:0000256" key="4">
    <source>
        <dbReference type="ARBA" id="ARBA00022989"/>
    </source>
</evidence>
<evidence type="ECO:0000256" key="5">
    <source>
        <dbReference type="ARBA" id="ARBA00023136"/>
    </source>
</evidence>
<keyword evidence="4 6" id="KW-1133">Transmembrane helix</keyword>
<comment type="similarity">
    <text evidence="2">Belongs to the unc-93 family.</text>
</comment>
<evidence type="ECO:0000313" key="7">
    <source>
        <dbReference type="EMBL" id="CAL1535884.1"/>
    </source>
</evidence>
<evidence type="ECO:0000256" key="6">
    <source>
        <dbReference type="SAM" id="Phobius"/>
    </source>
</evidence>
<dbReference type="Gene3D" id="1.20.1250.20">
    <property type="entry name" value="MFS general substrate transporter like domains"/>
    <property type="match status" value="1"/>
</dbReference>
<gene>
    <name evidence="7" type="ORF">GSLYS_00009844001</name>
</gene>
<keyword evidence="3 6" id="KW-0812">Transmembrane</keyword>
<evidence type="ECO:0000256" key="1">
    <source>
        <dbReference type="ARBA" id="ARBA00004141"/>
    </source>
</evidence>
<evidence type="ECO:0000256" key="2">
    <source>
        <dbReference type="ARBA" id="ARBA00009172"/>
    </source>
</evidence>
<feature type="transmembrane region" description="Helical" evidence="6">
    <location>
        <begin position="230"/>
        <end position="252"/>
    </location>
</feature>
<feature type="transmembrane region" description="Helical" evidence="6">
    <location>
        <begin position="539"/>
        <end position="561"/>
    </location>
</feature>
<feature type="transmembrane region" description="Helical" evidence="6">
    <location>
        <begin position="387"/>
        <end position="409"/>
    </location>
</feature>
<dbReference type="GO" id="GO:0016020">
    <property type="term" value="C:membrane"/>
    <property type="evidence" value="ECO:0007669"/>
    <property type="project" value="UniProtKB-SubCell"/>
</dbReference>
<accession>A0AAV2HTJ8</accession>
<comment type="subcellular location">
    <subcellularLocation>
        <location evidence="1">Membrane</location>
        <topology evidence="1">Multi-pass membrane protein</topology>
    </subcellularLocation>
</comment>
<dbReference type="Pfam" id="PF05978">
    <property type="entry name" value="UNC-93"/>
    <property type="match status" value="2"/>
</dbReference>
<dbReference type="PANTHER" id="PTHR19444">
    <property type="entry name" value="UNC-93 RELATED"/>
    <property type="match status" value="1"/>
</dbReference>
<comment type="caution">
    <text evidence="7">The sequence shown here is derived from an EMBL/GenBank/DDBJ whole genome shotgun (WGS) entry which is preliminary data.</text>
</comment>
<feature type="transmembrane region" description="Helical" evidence="6">
    <location>
        <begin position="172"/>
        <end position="196"/>
    </location>
</feature>
<evidence type="ECO:0008006" key="9">
    <source>
        <dbReference type="Google" id="ProtNLM"/>
    </source>
</evidence>
<dbReference type="EMBL" id="CAXITT010000214">
    <property type="protein sequence ID" value="CAL1535884.1"/>
    <property type="molecule type" value="Genomic_DNA"/>
</dbReference>
<dbReference type="AlphaFoldDB" id="A0AAV2HTJ8"/>
<feature type="transmembrane region" description="Helical" evidence="6">
    <location>
        <begin position="508"/>
        <end position="527"/>
    </location>
</feature>
<proteinExistence type="inferred from homology"/>
<feature type="transmembrane region" description="Helical" evidence="6">
    <location>
        <begin position="592"/>
        <end position="613"/>
    </location>
</feature>